<evidence type="ECO:0000313" key="1">
    <source>
        <dbReference type="EMBL" id="PON65970.1"/>
    </source>
</evidence>
<protein>
    <submittedName>
        <fullName evidence="1">Uncharacterized protein</fullName>
    </submittedName>
</protein>
<evidence type="ECO:0000313" key="2">
    <source>
        <dbReference type="Proteomes" id="UP000237000"/>
    </source>
</evidence>
<reference evidence="2" key="1">
    <citation type="submission" date="2016-06" db="EMBL/GenBank/DDBJ databases">
        <title>Parallel loss of symbiosis genes in relatives of nitrogen-fixing non-legume Parasponia.</title>
        <authorList>
            <person name="Van Velzen R."/>
            <person name="Holmer R."/>
            <person name="Bu F."/>
            <person name="Rutten L."/>
            <person name="Van Zeijl A."/>
            <person name="Liu W."/>
            <person name="Santuari L."/>
            <person name="Cao Q."/>
            <person name="Sharma T."/>
            <person name="Shen D."/>
            <person name="Roswanjaya Y."/>
            <person name="Wardhani T."/>
            <person name="Kalhor M.S."/>
            <person name="Jansen J."/>
            <person name="Van den Hoogen J."/>
            <person name="Gungor B."/>
            <person name="Hartog M."/>
            <person name="Hontelez J."/>
            <person name="Verver J."/>
            <person name="Yang W.-C."/>
            <person name="Schijlen E."/>
            <person name="Repin R."/>
            <person name="Schilthuizen M."/>
            <person name="Schranz E."/>
            <person name="Heidstra R."/>
            <person name="Miyata K."/>
            <person name="Fedorova E."/>
            <person name="Kohlen W."/>
            <person name="Bisseling T."/>
            <person name="Smit S."/>
            <person name="Geurts R."/>
        </authorList>
    </citation>
    <scope>NUCLEOTIDE SEQUENCE [LARGE SCALE GENOMIC DNA]</scope>
    <source>
        <strain evidence="2">cv. RG33-2</strain>
    </source>
</reference>
<proteinExistence type="predicted"/>
<dbReference type="EMBL" id="JXTC01000316">
    <property type="protein sequence ID" value="PON65970.1"/>
    <property type="molecule type" value="Genomic_DNA"/>
</dbReference>
<organism evidence="1 2">
    <name type="scientific">Trema orientale</name>
    <name type="common">Charcoal tree</name>
    <name type="synonym">Celtis orientalis</name>
    <dbReference type="NCBI Taxonomy" id="63057"/>
    <lineage>
        <taxon>Eukaryota</taxon>
        <taxon>Viridiplantae</taxon>
        <taxon>Streptophyta</taxon>
        <taxon>Embryophyta</taxon>
        <taxon>Tracheophyta</taxon>
        <taxon>Spermatophyta</taxon>
        <taxon>Magnoliopsida</taxon>
        <taxon>eudicotyledons</taxon>
        <taxon>Gunneridae</taxon>
        <taxon>Pentapetalae</taxon>
        <taxon>rosids</taxon>
        <taxon>fabids</taxon>
        <taxon>Rosales</taxon>
        <taxon>Cannabaceae</taxon>
        <taxon>Trema</taxon>
    </lineage>
</organism>
<sequence length="139" mass="16281">MKFMIDIIDPSLVQRYIIELGLEWKFIKVQQSTAKDHKYLLEMLRRGAVTISMFSNSTMLVGWCRPKKRLRRRRGATVRLGNKRRGFSLGVRPVVQWGFMAGPIRMLRKLITEMVPNAQLIEGVYWSLPFLRPQVFPLC</sequence>
<dbReference type="InParanoid" id="A0A2P5CY42"/>
<gene>
    <name evidence="1" type="ORF">TorRG33x02_269690</name>
</gene>
<dbReference type="OrthoDB" id="1022321at2759"/>
<accession>A0A2P5CY42</accession>
<dbReference type="Proteomes" id="UP000237000">
    <property type="component" value="Unassembled WGS sequence"/>
</dbReference>
<keyword evidence="2" id="KW-1185">Reference proteome</keyword>
<dbReference type="AlphaFoldDB" id="A0A2P5CY42"/>
<name>A0A2P5CY42_TREOI</name>
<comment type="caution">
    <text evidence="1">The sequence shown here is derived from an EMBL/GenBank/DDBJ whole genome shotgun (WGS) entry which is preliminary data.</text>
</comment>